<keyword evidence="1" id="KW-0808">Transferase</keyword>
<proteinExistence type="predicted"/>
<evidence type="ECO:0000256" key="1">
    <source>
        <dbReference type="ARBA" id="ARBA00022679"/>
    </source>
</evidence>
<dbReference type="InterPro" id="IPR000794">
    <property type="entry name" value="Beta-ketoacyl_synthase"/>
</dbReference>
<accession>A0A318LU21</accession>
<dbReference type="EMBL" id="MASU01000002">
    <property type="protein sequence ID" value="PXY37997.1"/>
    <property type="molecule type" value="Genomic_DNA"/>
</dbReference>
<dbReference type="AlphaFoldDB" id="A0A318LU21"/>
<protein>
    <submittedName>
        <fullName evidence="3">3-oxoacyl-ACP synthase</fullName>
    </submittedName>
</protein>
<reference evidence="3 4" key="1">
    <citation type="submission" date="2016-07" db="EMBL/GenBank/DDBJ databases">
        <title>Draft genome sequence of Prauserella sp. YIM 121212, isolated from alkaline soil.</title>
        <authorList>
            <person name="Ruckert C."/>
            <person name="Albersmeier A."/>
            <person name="Jiang C.-L."/>
            <person name="Jiang Y."/>
            <person name="Kalinowski J."/>
            <person name="Schneider O."/>
            <person name="Winkler A."/>
            <person name="Zotchev S.B."/>
        </authorList>
    </citation>
    <scope>NUCLEOTIDE SEQUENCE [LARGE SCALE GENOMIC DNA]</scope>
    <source>
        <strain evidence="3 4">YIM 121212</strain>
    </source>
</reference>
<keyword evidence="4" id="KW-1185">Reference proteome</keyword>
<dbReference type="RefSeq" id="WP_110334863.1">
    <property type="nucleotide sequence ID" value="NZ_MASU01000002.1"/>
</dbReference>
<dbReference type="PANTHER" id="PTHR11712:SF336">
    <property type="entry name" value="3-OXOACYL-[ACYL-CARRIER-PROTEIN] SYNTHASE, MITOCHONDRIAL"/>
    <property type="match status" value="1"/>
</dbReference>
<dbReference type="SUPFAM" id="SSF53901">
    <property type="entry name" value="Thiolase-like"/>
    <property type="match status" value="2"/>
</dbReference>
<dbReference type="Proteomes" id="UP000247892">
    <property type="component" value="Unassembled WGS sequence"/>
</dbReference>
<evidence type="ECO:0000313" key="4">
    <source>
        <dbReference type="Proteomes" id="UP000247892"/>
    </source>
</evidence>
<comment type="caution">
    <text evidence="3">The sequence shown here is derived from an EMBL/GenBank/DDBJ whole genome shotgun (WGS) entry which is preliminary data.</text>
</comment>
<gene>
    <name evidence="3" type="ORF">BA062_05190</name>
</gene>
<dbReference type="Gene3D" id="3.40.47.10">
    <property type="match status" value="1"/>
</dbReference>
<dbReference type="InterPro" id="IPR014030">
    <property type="entry name" value="Ketoacyl_synth_N"/>
</dbReference>
<evidence type="ECO:0000259" key="2">
    <source>
        <dbReference type="Pfam" id="PF00109"/>
    </source>
</evidence>
<dbReference type="OrthoDB" id="7061549at2"/>
<name>A0A318LU21_9PSEU</name>
<feature type="domain" description="Beta-ketoacyl synthase-like N-terminal" evidence="2">
    <location>
        <begin position="58"/>
        <end position="183"/>
    </location>
</feature>
<organism evidence="3 4">
    <name type="scientific">Prauserella flavalba</name>
    <dbReference type="NCBI Taxonomy" id="1477506"/>
    <lineage>
        <taxon>Bacteria</taxon>
        <taxon>Bacillati</taxon>
        <taxon>Actinomycetota</taxon>
        <taxon>Actinomycetes</taxon>
        <taxon>Pseudonocardiales</taxon>
        <taxon>Pseudonocardiaceae</taxon>
        <taxon>Prauserella</taxon>
    </lineage>
</organism>
<dbReference type="Pfam" id="PF00109">
    <property type="entry name" value="ketoacyl-synt"/>
    <property type="match status" value="1"/>
</dbReference>
<evidence type="ECO:0000313" key="3">
    <source>
        <dbReference type="EMBL" id="PXY37997.1"/>
    </source>
</evidence>
<sequence length="328" mass="33203">MGPVITAWSAISSCGVGRAALEAGLVRPSPLDDESPGTQAFLASDFVVREALGTKGTGSMDRSSALAVGVVGELLPGVDVDARTGVVLGTTSGSSQTQLEFTRDSLTRRKPYFVNPASMPFALMNSAAGQAAIWHKLTGPNTTIAGGRMSGPSVLRYGARLLATGRASGVVCGAVEEYSPTRAWLEHHRGGTRVLGEGAAVVFLESAGTARAPLAEVLGIATRVAVDGDPAGALAACLHRVLERAGAAAEDVRTVAVSAPEGALAEAERTALARLRASVVDPAEVIGDVGAATGPFQVVTLLRSPGLAVATALDADGSVGCVLLRVLS</sequence>
<dbReference type="GO" id="GO:0006633">
    <property type="term" value="P:fatty acid biosynthetic process"/>
    <property type="evidence" value="ECO:0007669"/>
    <property type="project" value="TreeGrafter"/>
</dbReference>
<dbReference type="InterPro" id="IPR016039">
    <property type="entry name" value="Thiolase-like"/>
</dbReference>
<dbReference type="PANTHER" id="PTHR11712">
    <property type="entry name" value="POLYKETIDE SYNTHASE-RELATED"/>
    <property type="match status" value="1"/>
</dbReference>
<dbReference type="GO" id="GO:0004315">
    <property type="term" value="F:3-oxoacyl-[acyl-carrier-protein] synthase activity"/>
    <property type="evidence" value="ECO:0007669"/>
    <property type="project" value="TreeGrafter"/>
</dbReference>